<reference evidence="1" key="1">
    <citation type="journal article" date="2008" name="ISME J.">
        <title>Genomic patterns of recombination, clonal divergence and environment in marine microbial populations.</title>
        <authorList>
            <person name="Konstantinidis K.T."/>
            <person name="Delong E.F."/>
        </authorList>
    </citation>
    <scope>NUCLEOTIDE SEQUENCE</scope>
</reference>
<dbReference type="Gene3D" id="3.30.1360.120">
    <property type="entry name" value="Probable tRNA modification gtpase trme, domain 1"/>
    <property type="match status" value="1"/>
</dbReference>
<dbReference type="AlphaFoldDB" id="B3T021"/>
<dbReference type="Pfam" id="PF04268">
    <property type="entry name" value="SoxG"/>
    <property type="match status" value="1"/>
</dbReference>
<dbReference type="InterPro" id="IPR027266">
    <property type="entry name" value="TrmE/GcvT-like"/>
</dbReference>
<sequence length="195" mass="22227">MTGISALQSIHKKGLFGDHHKKNENDLLKISEIKNVKIVQVVQYKRSKIQLKDIRIDSLQLPEKSPEVNSNEKTRILWNAPKTWFIVSHKENILKIIKEKCNDENFAITDISHSRAMIQIKGSQAREILKKGCPVNLNNFKKNNCVGTVFHGINILIDLIDVKPETFNLFALRSFGESFYHDITDAALEDGYVGV</sequence>
<protein>
    <submittedName>
        <fullName evidence="1">Putative Sarcosine oxidase, gamma subunit family protein</fullName>
    </submittedName>
</protein>
<evidence type="ECO:0000313" key="1">
    <source>
        <dbReference type="EMBL" id="ABZ05930.1"/>
    </source>
</evidence>
<accession>B3T021</accession>
<proteinExistence type="predicted"/>
<dbReference type="InterPro" id="IPR007375">
    <property type="entry name" value="SoxG"/>
</dbReference>
<dbReference type="SUPFAM" id="SSF103025">
    <property type="entry name" value="Folate-binding domain"/>
    <property type="match status" value="1"/>
</dbReference>
<dbReference type="Gene3D" id="3.30.70.1520">
    <property type="entry name" value="Heterotetrameric sarcosine oxidase"/>
    <property type="match status" value="1"/>
</dbReference>
<organism evidence="1">
    <name type="scientific">uncultured marine microorganism HF4000_001B09</name>
    <dbReference type="NCBI Taxonomy" id="455502"/>
    <lineage>
        <taxon>unclassified sequences</taxon>
        <taxon>environmental samples</taxon>
    </lineage>
</organism>
<name>B3T021_9ZZZZ</name>
<gene>
    <name evidence="1" type="ORF">ALOHA_HF4000001B09ctg1g24</name>
</gene>
<dbReference type="EMBL" id="EU016561">
    <property type="protein sequence ID" value="ABZ05930.1"/>
    <property type="molecule type" value="Genomic_DNA"/>
</dbReference>